<name>A0A1J0GI95_9CLOT</name>
<dbReference type="InterPro" id="IPR024978">
    <property type="entry name" value="Homeodomain_phBC6A51-type"/>
</dbReference>
<gene>
    <name evidence="2" type="ORF">A7L45_13810</name>
</gene>
<dbReference type="Pfam" id="PF13022">
    <property type="entry name" value="HTH_Tnp_1_2"/>
    <property type="match status" value="1"/>
</dbReference>
<accession>A0A1J0GI95</accession>
<dbReference type="OrthoDB" id="1919894at2"/>
<reference evidence="3" key="1">
    <citation type="journal article" date="2016" name="Front. Microbiol.">
        <title>Complete Genome Sequence of Clostridium estertheticum DSM 8809, a Microbe Identified in Spoiled Vacuum Packed Beef.</title>
        <authorList>
            <person name="Yu Z."/>
            <person name="Gunn L."/>
            <person name="Brennan E."/>
            <person name="Reid R."/>
            <person name="Wall P.G."/>
            <person name="Gaora O.P."/>
            <person name="Hurley D."/>
            <person name="Bolton D."/>
            <person name="Fanning S."/>
        </authorList>
    </citation>
    <scope>NUCLEOTIDE SEQUENCE [LARGE SCALE GENOMIC DNA]</scope>
    <source>
        <strain evidence="3">DSM 8809</strain>
    </source>
</reference>
<sequence>MRAQGIDVVKIASTIGINRATFYNWEKSEEFAAEVDRCKQEFLTQSKNRISYLSIKAVRVLDEQMDSGDEKRSFDAASKILDKSHSNATKIELSDGRDTKDNVPVDVLDEEIKEFDKEPNI</sequence>
<dbReference type="STRING" id="1552.A7L45_13810"/>
<protein>
    <recommendedName>
        <fullName evidence="1">Homeodomain phBC6A51-type domain-containing protein</fullName>
    </recommendedName>
</protein>
<dbReference type="RefSeq" id="WP_071613367.1">
    <property type="nucleotide sequence ID" value="NZ_CP015756.1"/>
</dbReference>
<dbReference type="EMBL" id="CP015756">
    <property type="protein sequence ID" value="APC41073.1"/>
    <property type="molecule type" value="Genomic_DNA"/>
</dbReference>
<organism evidence="2 3">
    <name type="scientific">Clostridium estertheticum subsp. estertheticum</name>
    <dbReference type="NCBI Taxonomy" id="1552"/>
    <lineage>
        <taxon>Bacteria</taxon>
        <taxon>Bacillati</taxon>
        <taxon>Bacillota</taxon>
        <taxon>Clostridia</taxon>
        <taxon>Eubacteriales</taxon>
        <taxon>Clostridiaceae</taxon>
        <taxon>Clostridium</taxon>
    </lineage>
</organism>
<evidence type="ECO:0000259" key="1">
    <source>
        <dbReference type="Pfam" id="PF13022"/>
    </source>
</evidence>
<proteinExistence type="predicted"/>
<dbReference type="Proteomes" id="UP000182569">
    <property type="component" value="Chromosome"/>
</dbReference>
<dbReference type="KEGG" id="ceu:A7L45_13810"/>
<evidence type="ECO:0000313" key="2">
    <source>
        <dbReference type="EMBL" id="APC41073.1"/>
    </source>
</evidence>
<evidence type="ECO:0000313" key="3">
    <source>
        <dbReference type="Proteomes" id="UP000182569"/>
    </source>
</evidence>
<dbReference type="Gene3D" id="1.10.10.60">
    <property type="entry name" value="Homeodomain-like"/>
    <property type="match status" value="1"/>
</dbReference>
<keyword evidence="3" id="KW-1185">Reference proteome</keyword>
<feature type="domain" description="Homeodomain phBC6A51-type" evidence="1">
    <location>
        <begin position="10"/>
        <end position="56"/>
    </location>
</feature>
<dbReference type="AlphaFoldDB" id="A0A1J0GI95"/>